<dbReference type="OrthoDB" id="939755at2"/>
<organism evidence="1 2">
    <name type="scientific">Prevotella corporis</name>
    <dbReference type="NCBI Taxonomy" id="28128"/>
    <lineage>
        <taxon>Bacteria</taxon>
        <taxon>Pseudomonadati</taxon>
        <taxon>Bacteroidota</taxon>
        <taxon>Bacteroidia</taxon>
        <taxon>Bacteroidales</taxon>
        <taxon>Prevotellaceae</taxon>
        <taxon>Prevotella</taxon>
    </lineage>
</organism>
<sequence length="344" mass="39291">MSKTIYYLGAGASYGRRDDGKKILEGIPVVSEIPEQFALFRTYIETAVIPSDSEMVFQNTYRQSASNIESERRDMLYDIDQLIKGIQEHATIDTYARKLYLTGREKEFNKLKAVLCAFFVWAQLVYKPDGRYDTFLANVLEEGSLMLPKGISIVSWNYDSQIENAYKAYNHDGKLPLFEKNIQGEWPKLTNSGRIVKINGSATFEDKSTIQYIKEDEENMPAALQVIEFYHDSQVDTSGIGLYFKTHLSFAWEESPNNEKIKTTLTQTTNDTEIVVVIGYSFPFFNRVTDRAIFSGMPNLEKVYVQDINPDAVIQAIHAVLPSDRKVNVEPIRNCGQFYLPVEL</sequence>
<dbReference type="STRING" id="28128.HMPREF3226_00883"/>
<reference evidence="2" key="1">
    <citation type="submission" date="2016-01" db="EMBL/GenBank/DDBJ databases">
        <authorList>
            <person name="Mitreva M."/>
            <person name="Pepin K.H."/>
            <person name="Mihindukulasuriya K.A."/>
            <person name="Fulton R."/>
            <person name="Fronick C."/>
            <person name="O'Laughlin M."/>
            <person name="Miner T."/>
            <person name="Herter B."/>
            <person name="Rosa B.A."/>
            <person name="Cordes M."/>
            <person name="Tomlinson C."/>
            <person name="Wollam A."/>
            <person name="Palsikar V.B."/>
            <person name="Mardis E.R."/>
            <person name="Wilson R.K."/>
        </authorList>
    </citation>
    <scope>NUCLEOTIDE SEQUENCE [LARGE SCALE GENOMIC DNA]</scope>
    <source>
        <strain evidence="2">MJR7716</strain>
    </source>
</reference>
<comment type="caution">
    <text evidence="1">The sequence shown here is derived from an EMBL/GenBank/DDBJ whole genome shotgun (WGS) entry which is preliminary data.</text>
</comment>
<dbReference type="Proteomes" id="UP000070533">
    <property type="component" value="Unassembled WGS sequence"/>
</dbReference>
<keyword evidence="2" id="KW-1185">Reference proteome</keyword>
<dbReference type="EMBL" id="LRQG01000054">
    <property type="protein sequence ID" value="KXA41246.1"/>
    <property type="molecule type" value="Genomic_DNA"/>
</dbReference>
<dbReference type="PATRIC" id="fig|28128.5.peg.890"/>
<name>A0A133QEC9_9BACT</name>
<proteinExistence type="predicted"/>
<dbReference type="AlphaFoldDB" id="A0A133QEC9"/>
<gene>
    <name evidence="1" type="ORF">HMPREF3226_00883</name>
</gene>
<dbReference type="RefSeq" id="WP_036894508.1">
    <property type="nucleotide sequence ID" value="NZ_KQ957212.1"/>
</dbReference>
<accession>A0A133QEC9</accession>
<evidence type="ECO:0000313" key="1">
    <source>
        <dbReference type="EMBL" id="KXA41246.1"/>
    </source>
</evidence>
<evidence type="ECO:0000313" key="2">
    <source>
        <dbReference type="Proteomes" id="UP000070533"/>
    </source>
</evidence>
<protein>
    <submittedName>
        <fullName evidence="1">Uncharacterized protein</fullName>
    </submittedName>
</protein>